<name>A0ABM1PRM3_DROAR</name>
<dbReference type="Gene3D" id="3.30.40.10">
    <property type="entry name" value="Zinc/RING finger domain, C3HC4 (zinc finger)"/>
    <property type="match status" value="2"/>
</dbReference>
<evidence type="ECO:0000256" key="3">
    <source>
        <dbReference type="ARBA" id="ARBA00022833"/>
    </source>
</evidence>
<dbReference type="InterPro" id="IPR034732">
    <property type="entry name" value="EPHD"/>
</dbReference>
<evidence type="ECO:0000313" key="7">
    <source>
        <dbReference type="RefSeq" id="XP_017869859.1"/>
    </source>
</evidence>
<dbReference type="PANTHER" id="PTHR12420:SF42">
    <property type="entry name" value="G2_M PHASE-SPECIFIC E3 UBIQUITIN-PROTEIN LIGASE"/>
    <property type="match status" value="1"/>
</dbReference>
<dbReference type="CDD" id="cd16448">
    <property type="entry name" value="RING-H2"/>
    <property type="match status" value="1"/>
</dbReference>
<reference evidence="6" key="1">
    <citation type="journal article" date="1997" name="Nucleic Acids Res.">
        <title>tRNAscan-SE: a program for improved detection of transfer RNA genes in genomic sequence.</title>
        <authorList>
            <person name="Lowe T.M."/>
            <person name="Eddy S.R."/>
        </authorList>
    </citation>
    <scope>NUCLEOTIDE SEQUENCE [LARGE SCALE GENOMIC DNA]</scope>
</reference>
<keyword evidence="3" id="KW-0862">Zinc</keyword>
<dbReference type="Proteomes" id="UP000694904">
    <property type="component" value="Chromosome X"/>
</dbReference>
<organism evidence="6 7">
    <name type="scientific">Drosophila arizonae</name>
    <name type="common">Fruit fly</name>
    <dbReference type="NCBI Taxonomy" id="7263"/>
    <lineage>
        <taxon>Eukaryota</taxon>
        <taxon>Metazoa</taxon>
        <taxon>Ecdysozoa</taxon>
        <taxon>Arthropoda</taxon>
        <taxon>Hexapoda</taxon>
        <taxon>Insecta</taxon>
        <taxon>Pterygota</taxon>
        <taxon>Neoptera</taxon>
        <taxon>Endopterygota</taxon>
        <taxon>Diptera</taxon>
        <taxon>Brachycera</taxon>
        <taxon>Muscomorpha</taxon>
        <taxon>Ephydroidea</taxon>
        <taxon>Drosophilidae</taxon>
        <taxon>Drosophila</taxon>
    </lineage>
</organism>
<evidence type="ECO:0000256" key="4">
    <source>
        <dbReference type="SAM" id="MobiDB-lite"/>
    </source>
</evidence>
<gene>
    <name evidence="7" type="primary">LOC108618381</name>
</gene>
<dbReference type="Pfam" id="PF13771">
    <property type="entry name" value="zf-HC5HC2H"/>
    <property type="match status" value="1"/>
</dbReference>
<dbReference type="GeneID" id="108618381"/>
<dbReference type="PROSITE" id="PS51805">
    <property type="entry name" value="EPHD"/>
    <property type="match status" value="1"/>
</dbReference>
<dbReference type="InterPro" id="IPR013083">
    <property type="entry name" value="Znf_RING/FYVE/PHD"/>
</dbReference>
<dbReference type="RefSeq" id="XP_017869859.1">
    <property type="nucleotide sequence ID" value="XM_018014370.1"/>
</dbReference>
<dbReference type="SUPFAM" id="SSF57903">
    <property type="entry name" value="FYVE/PHD zinc finger"/>
    <property type="match status" value="1"/>
</dbReference>
<feature type="compositionally biased region" description="Basic and acidic residues" evidence="4">
    <location>
        <begin position="491"/>
        <end position="503"/>
    </location>
</feature>
<feature type="compositionally biased region" description="Basic residues" evidence="4">
    <location>
        <begin position="474"/>
        <end position="485"/>
    </location>
</feature>
<keyword evidence="2" id="KW-0863">Zinc-finger</keyword>
<evidence type="ECO:0000259" key="5">
    <source>
        <dbReference type="PROSITE" id="PS51805"/>
    </source>
</evidence>
<feature type="compositionally biased region" description="Polar residues" evidence="4">
    <location>
        <begin position="513"/>
        <end position="523"/>
    </location>
</feature>
<evidence type="ECO:0000313" key="6">
    <source>
        <dbReference type="Proteomes" id="UP000694904"/>
    </source>
</evidence>
<feature type="compositionally biased region" description="Pro residues" evidence="4">
    <location>
        <begin position="385"/>
        <end position="402"/>
    </location>
</feature>
<sequence>MKKCILCRSASEDELHLGKLYVHGEIIVHQNCLYLSSNLVQRGNARNGILNFTFKDILTESERTKYIYCCFCHSGGANIGCCNLGCRRSFHTCCGIENRVQNQFIGTFKSFCNMHVNTYSERPKPDEKCVICFEDLLKKRERFCRTQHIHGKCCKNGWYHKDCLQRYANSAGYFFKCPLCNDVNQFKMVTFWGISVPNRDASWEDNDAYADQMEIPLDCVAQNCVNAAGRKGSLQTLLYCLLCGSNPVHTLCTLMKTENYCCEACSVVLRKPDDTTSDSEDTDEDPLEQFVYRSNAVRPTNTAPQTETPATQTQPQPQTQTHANAESDSSDSDSDSDSDSGSDFDYYLSKFPQNGNDKENVDRALAVPTTTATATASPAQASPAPIAPASPAPASPAPPAPPVSAVSTPSTPSLPSPPPQLQPIPIPAEPQPQAQPLNINMIPSIDEPSRMRNNRQGASSARRAQNTVTEPRRLRSRSNHTRGRRSPSTEPVDRRNNNRERGSIRNRRRSSSDTQNTNTVTSRGRQRVRTFGSQVRSHGPSPFDISCVANRTRARSRR</sequence>
<dbReference type="PANTHER" id="PTHR12420">
    <property type="entry name" value="PHD FINGER PROTEIN"/>
    <property type="match status" value="1"/>
</dbReference>
<feature type="compositionally biased region" description="Acidic residues" evidence="4">
    <location>
        <begin position="275"/>
        <end position="287"/>
    </location>
</feature>
<feature type="domain" description="PHD-type" evidence="5">
    <location>
        <begin position="1"/>
        <end position="116"/>
    </location>
</feature>
<proteinExistence type="predicted"/>
<reference evidence="7" key="3">
    <citation type="submission" date="2025-08" db="UniProtKB">
        <authorList>
            <consortium name="RefSeq"/>
        </authorList>
    </citation>
    <scope>IDENTIFICATION</scope>
    <source>
        <tissue evidence="7">Whole organism</tissue>
    </source>
</reference>
<feature type="compositionally biased region" description="Low complexity" evidence="4">
    <location>
        <begin position="364"/>
        <end position="384"/>
    </location>
</feature>
<dbReference type="InterPro" id="IPR011011">
    <property type="entry name" value="Znf_FYVE_PHD"/>
</dbReference>
<feature type="region of interest" description="Disordered" evidence="4">
    <location>
        <begin position="273"/>
        <end position="558"/>
    </location>
</feature>
<evidence type="ECO:0000256" key="1">
    <source>
        <dbReference type="ARBA" id="ARBA00022723"/>
    </source>
</evidence>
<keyword evidence="1" id="KW-0479">Metal-binding</keyword>
<evidence type="ECO:0000256" key="2">
    <source>
        <dbReference type="ARBA" id="ARBA00022771"/>
    </source>
</evidence>
<feature type="compositionally biased region" description="Low complexity" evidence="4">
    <location>
        <begin position="299"/>
        <end position="321"/>
    </location>
</feature>
<protein>
    <submittedName>
        <fullName evidence="7">Hepatoma-derived growth factor-related protein 2</fullName>
    </submittedName>
</protein>
<feature type="compositionally biased region" description="Polar residues" evidence="4">
    <location>
        <begin position="454"/>
        <end position="469"/>
    </location>
</feature>
<dbReference type="InterPro" id="IPR051188">
    <property type="entry name" value="PHD-type_Zinc_Finger"/>
</dbReference>
<feature type="compositionally biased region" description="Acidic residues" evidence="4">
    <location>
        <begin position="328"/>
        <end position="342"/>
    </location>
</feature>
<keyword evidence="6" id="KW-1185">Reference proteome</keyword>
<reference evidence="6" key="2">
    <citation type="journal article" date="2016" name="G3 (Bethesda)">
        <title>Genome Evolution in Three Species of Cactophilic Drosophila.</title>
        <authorList>
            <person name="Sanchez-Flores A."/>
            <person name="Penazola F."/>
            <person name="Carpinteyro-Ponce J."/>
            <person name="Nazario-Yepiz N."/>
            <person name="Abreu-Goodger C."/>
            <person name="Machado C.A."/>
            <person name="Markow T.A."/>
        </authorList>
    </citation>
    <scope>NUCLEOTIDE SEQUENCE [LARGE SCALE GENOMIC DNA]</scope>
</reference>
<feature type="compositionally biased region" description="Pro residues" evidence="4">
    <location>
        <begin position="412"/>
        <end position="430"/>
    </location>
</feature>
<accession>A0ABM1PRM3</accession>